<dbReference type="PANTHER" id="PTHR21436:SF2">
    <property type="entry name" value="COILED-COIL DOMAIN-CONTAINING PROTEIN 142"/>
    <property type="match status" value="1"/>
</dbReference>
<feature type="compositionally biased region" description="Low complexity" evidence="1">
    <location>
        <begin position="982"/>
        <end position="991"/>
    </location>
</feature>
<evidence type="ECO:0000256" key="1">
    <source>
        <dbReference type="SAM" id="MobiDB-lite"/>
    </source>
</evidence>
<dbReference type="PANTHER" id="PTHR21436">
    <property type="entry name" value="COILED-COIL DOMAIN-CONTAINING PROTEIN 142"/>
    <property type="match status" value="1"/>
</dbReference>
<feature type="compositionally biased region" description="Acidic residues" evidence="1">
    <location>
        <begin position="54"/>
        <end position="64"/>
    </location>
</feature>
<feature type="region of interest" description="Disordered" evidence="1">
    <location>
        <begin position="266"/>
        <end position="286"/>
    </location>
</feature>
<evidence type="ECO:0000259" key="2">
    <source>
        <dbReference type="Pfam" id="PF14923"/>
    </source>
</evidence>
<dbReference type="Pfam" id="PF14923">
    <property type="entry name" value="CCDC142"/>
    <property type="match status" value="1"/>
</dbReference>
<feature type="region of interest" description="Disordered" evidence="1">
    <location>
        <begin position="971"/>
        <end position="999"/>
    </location>
</feature>
<feature type="compositionally biased region" description="Polar residues" evidence="1">
    <location>
        <begin position="1"/>
        <end position="15"/>
    </location>
</feature>
<organism evidence="3 4">
    <name type="scientific">Orchesella dallaii</name>
    <dbReference type="NCBI Taxonomy" id="48710"/>
    <lineage>
        <taxon>Eukaryota</taxon>
        <taxon>Metazoa</taxon>
        <taxon>Ecdysozoa</taxon>
        <taxon>Arthropoda</taxon>
        <taxon>Hexapoda</taxon>
        <taxon>Collembola</taxon>
        <taxon>Entomobryomorpha</taxon>
        <taxon>Entomobryoidea</taxon>
        <taxon>Orchesellidae</taxon>
        <taxon>Orchesellinae</taxon>
        <taxon>Orchesella</taxon>
    </lineage>
</organism>
<name>A0ABP1PPC2_9HEXA</name>
<evidence type="ECO:0000313" key="4">
    <source>
        <dbReference type="Proteomes" id="UP001642540"/>
    </source>
</evidence>
<feature type="compositionally biased region" description="Basic and acidic residues" evidence="1">
    <location>
        <begin position="135"/>
        <end position="152"/>
    </location>
</feature>
<reference evidence="3 4" key="1">
    <citation type="submission" date="2024-08" db="EMBL/GenBank/DDBJ databases">
        <authorList>
            <person name="Cucini C."/>
            <person name="Frati F."/>
        </authorList>
    </citation>
    <scope>NUCLEOTIDE SEQUENCE [LARGE SCALE GENOMIC DNA]</scope>
</reference>
<dbReference type="EMBL" id="CAXLJM020000006">
    <property type="protein sequence ID" value="CAL8071365.1"/>
    <property type="molecule type" value="Genomic_DNA"/>
</dbReference>
<comment type="caution">
    <text evidence="3">The sequence shown here is derived from an EMBL/GenBank/DDBJ whole genome shotgun (WGS) entry which is preliminary data.</text>
</comment>
<proteinExistence type="predicted"/>
<keyword evidence="4" id="KW-1185">Reference proteome</keyword>
<dbReference type="InterPro" id="IPR055350">
    <property type="entry name" value="CCDC142_C"/>
</dbReference>
<evidence type="ECO:0000313" key="3">
    <source>
        <dbReference type="EMBL" id="CAL8071365.1"/>
    </source>
</evidence>
<feature type="compositionally biased region" description="Basic and acidic residues" evidence="1">
    <location>
        <begin position="35"/>
        <end position="46"/>
    </location>
</feature>
<gene>
    <name evidence="3" type="ORF">ODALV1_LOCUS1684</name>
</gene>
<accession>A0ABP1PPC2</accession>
<dbReference type="InterPro" id="IPR026700">
    <property type="entry name" value="CCDC142"/>
</dbReference>
<dbReference type="Proteomes" id="UP001642540">
    <property type="component" value="Unassembled WGS sequence"/>
</dbReference>
<feature type="compositionally biased region" description="Polar residues" evidence="1">
    <location>
        <begin position="167"/>
        <end position="187"/>
    </location>
</feature>
<feature type="region of interest" description="Disordered" evidence="1">
    <location>
        <begin position="1"/>
        <end position="195"/>
    </location>
</feature>
<sequence length="1025" mass="113651">MVENLQTSPENNRNDALSVESPVAKEMSVSGVLAHENETYEDKSESESGTATQEESEDENDDRDVSDKSMVQIQNSMPINTSVSPVKGSQSKSESDQSAKVTSERIVQTGSSSESSIKTTPDTSLETPSLNLDSTEIKPPQKDEAKARDEAKTSMPATNIPKPKAPQSETNSSNTSLSPNKKNSVGSPKSIDGGPLNIRALPFESGINTECIQLLRQLWNVHDEALNFLNSVHVALCTLRRWLRTEDNEFEESMWDKKRLSSCVAASQGNPRRMAAGKSESDASGESKNDVRWIPLQSYVDGLKCISDSVSDIEKQCLTLSVFQSQCKLVLYAKIRHAKRQVNHDRLAILNGVSQLVTVATQVLASPSFWLTSEKSEVALCACSVFHLAETYNTSLESCWAHVEASLAAVNSSLSSTPSDADSGNEMGATTSPTKIRVLAQVKAANTNDAPLLKQSLKPLTATKLLQVIAQRRAIFIASDFTRAALGSFYENQTEVLGADKFAQFLDDENKNLSPLEKAFSKRPSLLGRAAVKESENGELRLTKSFKMKLYGYFHEVLWSLVGDSSEDLILWSLQTSIPLSLQSLETQMQLRKALMLGVHAQAGNPTPLLPAFETIGGALHSFSLMVNWDEKMREAFEITFRVKRPEHVALVTKPEPSQWSTEVGKKFGEMFSSCILLVESGNSVTNRMSLPLAERQKLTKMFGEEEPLGDEAQILFRLEATLNYFRAWTVRRAKVWLNSWAVLQFIACSQRDPAILVQMIKSKEAFLITREVLLKNENIAIRISARNRQMCADDMKKAIQNLQRVPDELLHAVGIVCRTLSLATLQTYMPDASHWRGVGKGSGLDPDRPSSYVRIFIDRVVEPVFKAAVNLVPPIVQESLGKQVIYAMCDAWLHYILQKKIKFSEWGAVQLLRDFVSLREWIRNETQLDKEARKAILQLEVLKSCEGVAYLLLRNPGDVLGVGKKSRKSRRVAPAAGDSVDSSPAASEASTAEDDIPPEMYVPNQQMWLQLRLKKTGFSSCCNF</sequence>
<feature type="domain" description="Coiled-coil protein 142 C-terminal" evidence="2">
    <location>
        <begin position="558"/>
        <end position="996"/>
    </location>
</feature>
<protein>
    <recommendedName>
        <fullName evidence="2">Coiled-coil protein 142 C-terminal domain-containing protein</fullName>
    </recommendedName>
</protein>
<feature type="compositionally biased region" description="Polar residues" evidence="1">
    <location>
        <begin position="69"/>
        <end position="134"/>
    </location>
</feature>